<protein>
    <submittedName>
        <fullName evidence="1">DUF4156 domain-containing protein</fullName>
    </submittedName>
</protein>
<sequence length="123" mass="13596">MCFPKLSYKLIIQLLVFAIVIGCVEVSAQPEESEKVIITVGKFGPDGCEFLGKVKGSSKESEIEEDTTSYTNRLIRARSNLINEAKKLGGNNVHVIHSNNSGKYEIPGADKEIMHIGNVYRCH</sequence>
<proteinExistence type="predicted"/>
<gene>
    <name evidence="1" type="ORF">C7H79_04035</name>
</gene>
<dbReference type="PROSITE" id="PS51257">
    <property type="entry name" value="PROKAR_LIPOPROTEIN"/>
    <property type="match status" value="1"/>
</dbReference>
<evidence type="ECO:0000313" key="2">
    <source>
        <dbReference type="Proteomes" id="UP000241912"/>
    </source>
</evidence>
<dbReference type="AlphaFoldDB" id="A0A2P7NXK2"/>
<organism evidence="1 2">
    <name type="scientific">Nitrosomonas supralitoralis</name>
    <dbReference type="NCBI Taxonomy" id="2116706"/>
    <lineage>
        <taxon>Bacteria</taxon>
        <taxon>Pseudomonadati</taxon>
        <taxon>Pseudomonadota</taxon>
        <taxon>Betaproteobacteria</taxon>
        <taxon>Nitrosomonadales</taxon>
        <taxon>Nitrosomonadaceae</taxon>
        <taxon>Nitrosomonas</taxon>
    </lineage>
</organism>
<dbReference type="Proteomes" id="UP000241912">
    <property type="component" value="Unassembled WGS sequence"/>
</dbReference>
<reference evidence="1 2" key="1">
    <citation type="submission" date="2018-03" db="EMBL/GenBank/DDBJ databases">
        <title>Draft genome of Nitrosomonas supralitoralis APG5.</title>
        <authorList>
            <person name="Urakawa H."/>
            <person name="Lopez J.V."/>
        </authorList>
    </citation>
    <scope>NUCLEOTIDE SEQUENCE [LARGE SCALE GENOMIC DNA]</scope>
    <source>
        <strain evidence="1 2">APG5</strain>
    </source>
</reference>
<dbReference type="EMBL" id="PXXU01000008">
    <property type="protein sequence ID" value="PSJ18196.1"/>
    <property type="molecule type" value="Genomic_DNA"/>
</dbReference>
<dbReference type="OrthoDB" id="8547711at2"/>
<keyword evidence="2" id="KW-1185">Reference proteome</keyword>
<name>A0A2P7NXK2_9PROT</name>
<dbReference type="RefSeq" id="WP_106706010.1">
    <property type="nucleotide sequence ID" value="NZ_PXXU01000008.1"/>
</dbReference>
<evidence type="ECO:0000313" key="1">
    <source>
        <dbReference type="EMBL" id="PSJ18196.1"/>
    </source>
</evidence>
<dbReference type="Pfam" id="PF13698">
    <property type="entry name" value="DUF4156"/>
    <property type="match status" value="1"/>
</dbReference>
<dbReference type="InterPro" id="IPR025294">
    <property type="entry name" value="DUF4156"/>
</dbReference>
<accession>A0A2P7NXK2</accession>
<comment type="caution">
    <text evidence="1">The sequence shown here is derived from an EMBL/GenBank/DDBJ whole genome shotgun (WGS) entry which is preliminary data.</text>
</comment>